<dbReference type="Proteomes" id="UP000504615">
    <property type="component" value="Unplaced"/>
</dbReference>
<organism evidence="3 4">
    <name type="scientific">Pogonomyrmex barbatus</name>
    <name type="common">red harvester ant</name>
    <dbReference type="NCBI Taxonomy" id="144034"/>
    <lineage>
        <taxon>Eukaryota</taxon>
        <taxon>Metazoa</taxon>
        <taxon>Ecdysozoa</taxon>
        <taxon>Arthropoda</taxon>
        <taxon>Hexapoda</taxon>
        <taxon>Insecta</taxon>
        <taxon>Pterygota</taxon>
        <taxon>Neoptera</taxon>
        <taxon>Endopterygota</taxon>
        <taxon>Hymenoptera</taxon>
        <taxon>Apocrita</taxon>
        <taxon>Aculeata</taxon>
        <taxon>Formicoidea</taxon>
        <taxon>Formicidae</taxon>
        <taxon>Myrmicinae</taxon>
        <taxon>Pogonomyrmex</taxon>
    </lineage>
</organism>
<keyword evidence="3" id="KW-1185">Reference proteome</keyword>
<dbReference type="InterPro" id="IPR036961">
    <property type="entry name" value="Kinesin_motor_dom_sf"/>
</dbReference>
<evidence type="ECO:0000256" key="1">
    <source>
        <dbReference type="ARBA" id="ARBA00022741"/>
    </source>
</evidence>
<reference evidence="4" key="1">
    <citation type="submission" date="2025-08" db="UniProtKB">
        <authorList>
            <consortium name="RefSeq"/>
        </authorList>
    </citation>
    <scope>IDENTIFICATION</scope>
</reference>
<name>A0A8N1SBP8_9HYME</name>
<keyword evidence="2" id="KW-0067">ATP-binding</keyword>
<accession>A0A8N1SBP8</accession>
<dbReference type="RefSeq" id="XP_025075632.1">
    <property type="nucleotide sequence ID" value="XM_025219847.1"/>
</dbReference>
<dbReference type="GeneID" id="112553035"/>
<dbReference type="Gene3D" id="3.40.850.10">
    <property type="entry name" value="Kinesin motor domain"/>
    <property type="match status" value="1"/>
</dbReference>
<dbReference type="AlphaFoldDB" id="A0A8N1SBP8"/>
<keyword evidence="1" id="KW-0547">Nucleotide-binding</keyword>
<dbReference type="GO" id="GO:0005524">
    <property type="term" value="F:ATP binding"/>
    <property type="evidence" value="ECO:0007669"/>
    <property type="project" value="UniProtKB-KW"/>
</dbReference>
<protein>
    <submittedName>
        <fullName evidence="4">Uncharacterized protein LOC112553035</fullName>
    </submittedName>
</protein>
<proteinExistence type="predicted"/>
<evidence type="ECO:0000313" key="3">
    <source>
        <dbReference type="Proteomes" id="UP000504615"/>
    </source>
</evidence>
<evidence type="ECO:0000256" key="2">
    <source>
        <dbReference type="ARBA" id="ARBA00022840"/>
    </source>
</evidence>
<evidence type="ECO:0000313" key="4">
    <source>
        <dbReference type="RefSeq" id="XP_025075632.1"/>
    </source>
</evidence>
<gene>
    <name evidence="4" type="primary">LOC112553035</name>
</gene>
<dbReference type="OrthoDB" id="3176171at2759"/>
<sequence length="123" mass="14570">MHQMNLSVSDNKSIDETYESNVKVFVRILPLEKICDSYAKINADSKTIYVRCLQDLQREKQSMGSYPMYWVFRTNGIFHETSQEKVYHATAKDFFEKYHFIFKIGNDDIPYCVSYIINLFNVI</sequence>